<evidence type="ECO:0000256" key="4">
    <source>
        <dbReference type="PROSITE-ProRule" id="PRU00433"/>
    </source>
</evidence>
<evidence type="ECO:0000313" key="6">
    <source>
        <dbReference type="EMBL" id="MDX5932482.1"/>
    </source>
</evidence>
<dbReference type="PANTHER" id="PTHR35008:SF8">
    <property type="entry name" value="ALCOHOL DEHYDROGENASE CYTOCHROME C SUBUNIT"/>
    <property type="match status" value="1"/>
</dbReference>
<keyword evidence="1 4" id="KW-0349">Heme</keyword>
<dbReference type="SUPFAM" id="SSF46626">
    <property type="entry name" value="Cytochrome c"/>
    <property type="match status" value="1"/>
</dbReference>
<organism evidence="6 7">
    <name type="scientific">Acidiphilium acidophilum</name>
    <name type="common">Thiobacillus acidophilus</name>
    <dbReference type="NCBI Taxonomy" id="76588"/>
    <lineage>
        <taxon>Bacteria</taxon>
        <taxon>Pseudomonadati</taxon>
        <taxon>Pseudomonadota</taxon>
        <taxon>Alphaproteobacteria</taxon>
        <taxon>Acetobacterales</taxon>
        <taxon>Acidocellaceae</taxon>
        <taxon>Acidiphilium</taxon>
    </lineage>
</organism>
<protein>
    <submittedName>
        <fullName evidence="6">Cytochrome c</fullName>
    </submittedName>
</protein>
<keyword evidence="3 4" id="KW-0408">Iron</keyword>
<feature type="domain" description="Cytochrome c" evidence="5">
    <location>
        <begin position="240"/>
        <end position="320"/>
    </location>
</feature>
<evidence type="ECO:0000259" key="5">
    <source>
        <dbReference type="PROSITE" id="PS51007"/>
    </source>
</evidence>
<evidence type="ECO:0000313" key="7">
    <source>
        <dbReference type="Proteomes" id="UP001279553"/>
    </source>
</evidence>
<accession>A0AAW9DW16</accession>
<reference evidence="6 7" key="1">
    <citation type="submission" date="2023-11" db="EMBL/GenBank/DDBJ databases">
        <title>MicrobeMod: A computational toolkit for identifying prokaryotic methylation and restriction-modification with nanopore sequencing.</title>
        <authorList>
            <person name="Crits-Christoph A."/>
            <person name="Kang S.C."/>
            <person name="Lee H."/>
            <person name="Ostrov N."/>
        </authorList>
    </citation>
    <scope>NUCLEOTIDE SEQUENCE [LARGE SCALE GENOMIC DNA]</scope>
    <source>
        <strain evidence="6 7">DSMZ 700</strain>
    </source>
</reference>
<dbReference type="PANTHER" id="PTHR35008">
    <property type="entry name" value="BLL4482 PROTEIN-RELATED"/>
    <property type="match status" value="1"/>
</dbReference>
<keyword evidence="2 4" id="KW-0479">Metal-binding</keyword>
<dbReference type="RefSeq" id="WP_319615335.1">
    <property type="nucleotide sequence ID" value="NZ_JAWXYB010000018.1"/>
</dbReference>
<evidence type="ECO:0000256" key="3">
    <source>
        <dbReference type="ARBA" id="ARBA00023004"/>
    </source>
</evidence>
<evidence type="ECO:0000256" key="1">
    <source>
        <dbReference type="ARBA" id="ARBA00022617"/>
    </source>
</evidence>
<dbReference type="InterPro" id="IPR036909">
    <property type="entry name" value="Cyt_c-like_dom_sf"/>
</dbReference>
<dbReference type="Pfam" id="PF13442">
    <property type="entry name" value="Cytochrome_CBB3"/>
    <property type="match status" value="1"/>
</dbReference>
<sequence length="361" mass="36963">MAVLHDIRAAIAAVLAAENGTSSGPADYITAAHSAVDALVGRNDPAFDARSPDPGDARGALGQLNDLLDHEATPPFVPALHGVQINLLAAVASLQDALKARSLDGFQENASDALENLEIAQGRSSQYDVLGGIAGAIANTRLGVPDDARIADGCAAPHRPGFGVSHGWLAWRAVKRGHTPVATGGYASVKMENDMMILYTTAAPMVQQHCTRHADAKAAAAPALIKAAVPAATTPLYTTAQAARGKAVYAANCASCHGTNLQGVAAPAIAGSAFLKTATTNKYTVSILDTIVTQNMPFNNPASLKPGQYADVMAYLLASNCYPAGKMAFPSDPKPGFGTAIVGVQAHPAGTPDAKGVCPVK</sequence>
<dbReference type="GO" id="GO:0020037">
    <property type="term" value="F:heme binding"/>
    <property type="evidence" value="ECO:0007669"/>
    <property type="project" value="InterPro"/>
</dbReference>
<name>A0AAW9DW16_ACIAO</name>
<evidence type="ECO:0000256" key="2">
    <source>
        <dbReference type="ARBA" id="ARBA00022723"/>
    </source>
</evidence>
<comment type="caution">
    <text evidence="6">The sequence shown here is derived from an EMBL/GenBank/DDBJ whole genome shotgun (WGS) entry which is preliminary data.</text>
</comment>
<dbReference type="Gene3D" id="1.10.760.10">
    <property type="entry name" value="Cytochrome c-like domain"/>
    <property type="match status" value="1"/>
</dbReference>
<proteinExistence type="predicted"/>
<dbReference type="Proteomes" id="UP001279553">
    <property type="component" value="Unassembled WGS sequence"/>
</dbReference>
<keyword evidence="7" id="KW-1185">Reference proteome</keyword>
<dbReference type="InterPro" id="IPR051459">
    <property type="entry name" value="Cytochrome_c-type_DH"/>
</dbReference>
<dbReference type="AlphaFoldDB" id="A0AAW9DW16"/>
<dbReference type="GO" id="GO:0046872">
    <property type="term" value="F:metal ion binding"/>
    <property type="evidence" value="ECO:0007669"/>
    <property type="project" value="UniProtKB-KW"/>
</dbReference>
<dbReference type="GO" id="GO:0009055">
    <property type="term" value="F:electron transfer activity"/>
    <property type="evidence" value="ECO:0007669"/>
    <property type="project" value="InterPro"/>
</dbReference>
<gene>
    <name evidence="6" type="ORF">SIL87_17125</name>
</gene>
<dbReference type="PROSITE" id="PS51007">
    <property type="entry name" value="CYTC"/>
    <property type="match status" value="1"/>
</dbReference>
<dbReference type="EMBL" id="JAWXYB010000018">
    <property type="protein sequence ID" value="MDX5932482.1"/>
    <property type="molecule type" value="Genomic_DNA"/>
</dbReference>
<dbReference type="InterPro" id="IPR009056">
    <property type="entry name" value="Cyt_c-like_dom"/>
</dbReference>